<proteinExistence type="predicted"/>
<evidence type="ECO:0000313" key="2">
    <source>
        <dbReference type="Proteomes" id="UP001529369"/>
    </source>
</evidence>
<reference evidence="2" key="1">
    <citation type="journal article" date="2019" name="Int. J. Syst. Evol. Microbiol.">
        <title>The Global Catalogue of Microorganisms (GCM) 10K type strain sequencing project: providing services to taxonomists for standard genome sequencing and annotation.</title>
        <authorList>
            <consortium name="The Broad Institute Genomics Platform"/>
            <consortium name="The Broad Institute Genome Sequencing Center for Infectious Disease"/>
            <person name="Wu L."/>
            <person name="Ma J."/>
        </authorList>
    </citation>
    <scope>NUCLEOTIDE SEQUENCE [LARGE SCALE GENOMIC DNA]</scope>
    <source>
        <strain evidence="2">CECT 7131</strain>
    </source>
</reference>
<name>A0ABT8A7X8_9PROT</name>
<sequence>MAAALAAIAARTAALPSAARKTSSSGVVPGWAARATRAASPPVRARRLASS</sequence>
<comment type="caution">
    <text evidence="1">The sequence shown here is derived from an EMBL/GenBank/DDBJ whole genome shotgun (WGS) entry which is preliminary data.</text>
</comment>
<protein>
    <submittedName>
        <fullName evidence="1">Uncharacterized protein</fullName>
    </submittedName>
</protein>
<evidence type="ECO:0000313" key="1">
    <source>
        <dbReference type="EMBL" id="MDN3565928.1"/>
    </source>
</evidence>
<accession>A0ABT8A7X8</accession>
<dbReference type="RefSeq" id="WP_290317801.1">
    <property type="nucleotide sequence ID" value="NZ_JAUFPN010000153.1"/>
</dbReference>
<dbReference type="EMBL" id="JAUFPN010000153">
    <property type="protein sequence ID" value="MDN3565928.1"/>
    <property type="molecule type" value="Genomic_DNA"/>
</dbReference>
<gene>
    <name evidence="1" type="ORF">QWZ14_16275</name>
</gene>
<keyword evidence="2" id="KW-1185">Reference proteome</keyword>
<dbReference type="Proteomes" id="UP001529369">
    <property type="component" value="Unassembled WGS sequence"/>
</dbReference>
<organism evidence="1 2">
    <name type="scientific">Paeniroseomonas aquatica</name>
    <dbReference type="NCBI Taxonomy" id="373043"/>
    <lineage>
        <taxon>Bacteria</taxon>
        <taxon>Pseudomonadati</taxon>
        <taxon>Pseudomonadota</taxon>
        <taxon>Alphaproteobacteria</taxon>
        <taxon>Acetobacterales</taxon>
        <taxon>Acetobacteraceae</taxon>
        <taxon>Paeniroseomonas</taxon>
    </lineage>
</organism>